<organism evidence="3 4">
    <name type="scientific">Paraglomus occultum</name>
    <dbReference type="NCBI Taxonomy" id="144539"/>
    <lineage>
        <taxon>Eukaryota</taxon>
        <taxon>Fungi</taxon>
        <taxon>Fungi incertae sedis</taxon>
        <taxon>Mucoromycota</taxon>
        <taxon>Glomeromycotina</taxon>
        <taxon>Glomeromycetes</taxon>
        <taxon>Paraglomerales</taxon>
        <taxon>Paraglomeraceae</taxon>
        <taxon>Paraglomus</taxon>
    </lineage>
</organism>
<dbReference type="GO" id="GO:0004713">
    <property type="term" value="F:protein tyrosine kinase activity"/>
    <property type="evidence" value="ECO:0007669"/>
    <property type="project" value="InterPro"/>
</dbReference>
<feature type="domain" description="Protein kinase" evidence="2">
    <location>
        <begin position="1"/>
        <end position="170"/>
    </location>
</feature>
<protein>
    <submittedName>
        <fullName evidence="3">8100_t:CDS:1</fullName>
    </submittedName>
</protein>
<reference evidence="3" key="1">
    <citation type="submission" date="2021-06" db="EMBL/GenBank/DDBJ databases">
        <authorList>
            <person name="Kallberg Y."/>
            <person name="Tangrot J."/>
            <person name="Rosling A."/>
        </authorList>
    </citation>
    <scope>NUCLEOTIDE SEQUENCE</scope>
    <source>
        <strain evidence="3">IA702</strain>
    </source>
</reference>
<comment type="caution">
    <text evidence="3">The sequence shown here is derived from an EMBL/GenBank/DDBJ whole genome shotgun (WGS) entry which is preliminary data.</text>
</comment>
<evidence type="ECO:0000256" key="1">
    <source>
        <dbReference type="SAM" id="MobiDB-lite"/>
    </source>
</evidence>
<evidence type="ECO:0000313" key="3">
    <source>
        <dbReference type="EMBL" id="CAG8473780.1"/>
    </source>
</evidence>
<dbReference type="InterPro" id="IPR051681">
    <property type="entry name" value="Ser/Thr_Kinases-Pseudokinases"/>
</dbReference>
<dbReference type="EMBL" id="CAJVPJ010000082">
    <property type="protein sequence ID" value="CAG8473780.1"/>
    <property type="molecule type" value="Genomic_DNA"/>
</dbReference>
<dbReference type="GO" id="GO:0005524">
    <property type="term" value="F:ATP binding"/>
    <property type="evidence" value="ECO:0007669"/>
    <property type="project" value="InterPro"/>
</dbReference>
<keyword evidence="4" id="KW-1185">Reference proteome</keyword>
<evidence type="ECO:0000313" key="4">
    <source>
        <dbReference type="Proteomes" id="UP000789572"/>
    </source>
</evidence>
<dbReference type="PANTHER" id="PTHR44329">
    <property type="entry name" value="SERINE/THREONINE-PROTEIN KINASE TNNI3K-RELATED"/>
    <property type="match status" value="1"/>
</dbReference>
<dbReference type="InterPro" id="IPR001245">
    <property type="entry name" value="Ser-Thr/Tyr_kinase_cat_dom"/>
</dbReference>
<feature type="region of interest" description="Disordered" evidence="1">
    <location>
        <begin position="174"/>
        <end position="193"/>
    </location>
</feature>
<dbReference type="InterPro" id="IPR011009">
    <property type="entry name" value="Kinase-like_dom_sf"/>
</dbReference>
<dbReference type="OrthoDB" id="4062651at2759"/>
<name>A0A9N8W1D9_9GLOM</name>
<dbReference type="Gene3D" id="1.10.510.10">
    <property type="entry name" value="Transferase(Phosphotransferase) domain 1"/>
    <property type="match status" value="1"/>
</dbReference>
<sequence length="282" mass="32019">MSSAQEPEEPIKYLEISSKYIKHYPDENLIDKDIIARGGFGCSGNILVHMGTAKLADFGCSSELTAMMPTSNHVGKTAYMDPKITDRAYKRGKKSDIYSLGILLWEIASGERPYKDVEQEMIMFYVMQGNRPESALERPKEYVSLYSQCWDGDPDKRPDCEEVYERLESINKQAQEQAQLHQEPSNETSIKQTDQTVKKIELRGHELAIQIMKLHDDESTKGVNADKVIEKIRDWLIQNKYEKEDIFNQLKSHKDCGVCMFLVAANANGSDALVNATNLELA</sequence>
<dbReference type="AlphaFoldDB" id="A0A9N8W1D9"/>
<dbReference type="SUPFAM" id="SSF56112">
    <property type="entry name" value="Protein kinase-like (PK-like)"/>
    <property type="match status" value="1"/>
</dbReference>
<accession>A0A9N8W1D9</accession>
<dbReference type="GO" id="GO:0004674">
    <property type="term" value="F:protein serine/threonine kinase activity"/>
    <property type="evidence" value="ECO:0007669"/>
    <property type="project" value="TreeGrafter"/>
</dbReference>
<dbReference type="Proteomes" id="UP000789572">
    <property type="component" value="Unassembled WGS sequence"/>
</dbReference>
<gene>
    <name evidence="3" type="ORF">POCULU_LOCUS1177</name>
</gene>
<dbReference type="SMART" id="SM00219">
    <property type="entry name" value="TyrKc"/>
    <property type="match status" value="1"/>
</dbReference>
<proteinExistence type="predicted"/>
<dbReference type="InterPro" id="IPR000719">
    <property type="entry name" value="Prot_kinase_dom"/>
</dbReference>
<dbReference type="PROSITE" id="PS50011">
    <property type="entry name" value="PROTEIN_KINASE_DOM"/>
    <property type="match status" value="1"/>
</dbReference>
<dbReference type="InterPro" id="IPR020635">
    <property type="entry name" value="Tyr_kinase_cat_dom"/>
</dbReference>
<dbReference type="Pfam" id="PF07714">
    <property type="entry name" value="PK_Tyr_Ser-Thr"/>
    <property type="match status" value="1"/>
</dbReference>
<evidence type="ECO:0000259" key="2">
    <source>
        <dbReference type="PROSITE" id="PS50011"/>
    </source>
</evidence>